<dbReference type="Proteomes" id="UP001058626">
    <property type="component" value="Chromosome"/>
</dbReference>
<reference evidence="3" key="1">
    <citation type="submission" date="2022-06" db="EMBL/GenBank/DDBJ databases">
        <title>Complete genome sequence of Mycobacterium pseudoshottsii NJB1907-Z4.</title>
        <authorList>
            <person name="Komine T."/>
            <person name="Fukano H."/>
            <person name="Wada S."/>
        </authorList>
    </citation>
    <scope>NUCLEOTIDE SEQUENCE</scope>
    <source>
        <strain evidence="3">NJB1907-Z4</strain>
    </source>
</reference>
<dbReference type="Pfam" id="PF01744">
    <property type="entry name" value="GLTT"/>
    <property type="match status" value="1"/>
</dbReference>
<protein>
    <submittedName>
        <fullName evidence="3">Exported repetitive protein</fullName>
    </submittedName>
</protein>
<keyword evidence="2" id="KW-0812">Transmembrane</keyword>
<sequence length="318" mass="30920">MWVRAAEDSRREPTLHIVQIEETSVPNRRRRKLSTAMSAVAALAVASPCAYFLVYESTTETKPTEHHEFVRAASVADLPTELMTALSQGLSSFGINLPPVPSLTGGTGTGMSPGLTSPGLTSPGLTSPGLTTPGLTPGMPGDLALTGTTLPPTPGAAVNPALTNPALTSPTGLAPGLTSPTGLDPSLGGTNEIPITTPVGLDPGMDGTYPILGDPSLGYGPGTSSLGGSGLGGSTGGGGILNDVMQAANQLGAGQAIDLLKGVLMPSIMQAVQNGGAAAPAAAAAVPELPAAAAAPAAAAPAAVAPAAAAAAAAVPPI</sequence>
<dbReference type="EMBL" id="AP026367">
    <property type="protein sequence ID" value="BDN85235.1"/>
    <property type="molecule type" value="Genomic_DNA"/>
</dbReference>
<keyword evidence="2" id="KW-1133">Transmembrane helix</keyword>
<dbReference type="InterPro" id="IPR008164">
    <property type="entry name" value="XGLTT_rpt"/>
</dbReference>
<evidence type="ECO:0000313" key="4">
    <source>
        <dbReference type="Proteomes" id="UP001058626"/>
    </source>
</evidence>
<evidence type="ECO:0000313" key="3">
    <source>
        <dbReference type="EMBL" id="BDN85235.1"/>
    </source>
</evidence>
<evidence type="ECO:0000256" key="1">
    <source>
        <dbReference type="SAM" id="MobiDB-lite"/>
    </source>
</evidence>
<feature type="compositionally biased region" description="Polar residues" evidence="1">
    <location>
        <begin position="161"/>
        <end position="171"/>
    </location>
</feature>
<dbReference type="AlphaFoldDB" id="A0A9N7QQT9"/>
<evidence type="ECO:0000256" key="2">
    <source>
        <dbReference type="SAM" id="Phobius"/>
    </source>
</evidence>
<feature type="transmembrane region" description="Helical" evidence="2">
    <location>
        <begin position="33"/>
        <end position="54"/>
    </location>
</feature>
<organism evidence="3 4">
    <name type="scientific">Mycobacterium pseudoshottsii</name>
    <dbReference type="NCBI Taxonomy" id="265949"/>
    <lineage>
        <taxon>Bacteria</taxon>
        <taxon>Bacillati</taxon>
        <taxon>Actinomycetota</taxon>
        <taxon>Actinomycetes</taxon>
        <taxon>Mycobacteriales</taxon>
        <taxon>Mycobacteriaceae</taxon>
        <taxon>Mycobacterium</taxon>
        <taxon>Mycobacterium ulcerans group</taxon>
    </lineage>
</organism>
<keyword evidence="4" id="KW-1185">Reference proteome</keyword>
<gene>
    <name evidence="3" type="primary">erp</name>
    <name evidence="3" type="ORF">NJB1907Z4_C54500</name>
</gene>
<feature type="region of interest" description="Disordered" evidence="1">
    <location>
        <begin position="104"/>
        <end position="188"/>
    </location>
</feature>
<accession>A0A9N7QQT9</accession>
<feature type="compositionally biased region" description="Low complexity" evidence="1">
    <location>
        <begin position="112"/>
        <end position="150"/>
    </location>
</feature>
<keyword evidence="2" id="KW-0472">Membrane</keyword>
<proteinExistence type="predicted"/>
<name>A0A9N7QQT9_9MYCO</name>